<sequence length="164" mass="18709">MAKFTTSLEKISNPALRDLVKYWLRLTSLSIVPHRHQFNPVDIPHCLRNIILVDVEAGTPKYFIRLAGSAINPVYHRSITGCYLENVLSDENRADIIAQYDHTVTYQIPTFMFGEIATSNGRSQHYERVVLPMTTDSETVDKLLVGLNFFNVKASLIDRPIFKL</sequence>
<evidence type="ECO:0000313" key="2">
    <source>
        <dbReference type="Proteomes" id="UP000476030"/>
    </source>
</evidence>
<reference evidence="1 2" key="1">
    <citation type="submission" date="2019-12" db="EMBL/GenBank/DDBJ databases">
        <title>Snethiella sp. nov. sp. isolated from sea sand.</title>
        <authorList>
            <person name="Kim J."/>
            <person name="Jeong S.E."/>
            <person name="Jung H.S."/>
            <person name="Jeon C.O."/>
        </authorList>
    </citation>
    <scope>NUCLEOTIDE SEQUENCE [LARGE SCALE GENOMIC DNA]</scope>
    <source>
        <strain evidence="1 2">DP05</strain>
    </source>
</reference>
<gene>
    <name evidence="1" type="ORF">GQE98_08010</name>
</gene>
<dbReference type="Proteomes" id="UP000476030">
    <property type="component" value="Unassembled WGS sequence"/>
</dbReference>
<dbReference type="EMBL" id="WTUW01000002">
    <property type="protein sequence ID" value="MZR30575.1"/>
    <property type="molecule type" value="Genomic_DNA"/>
</dbReference>
<comment type="caution">
    <text evidence="1">The sequence shown here is derived from an EMBL/GenBank/DDBJ whole genome shotgun (WGS) entry which is preliminary data.</text>
</comment>
<accession>A0A6L8W609</accession>
<keyword evidence="2" id="KW-1185">Reference proteome</keyword>
<dbReference type="AlphaFoldDB" id="A0A6L8W609"/>
<dbReference type="RefSeq" id="WP_161315143.1">
    <property type="nucleotide sequence ID" value="NZ_WTUW01000002.1"/>
</dbReference>
<name>A0A6L8W609_9PROT</name>
<protein>
    <submittedName>
        <fullName evidence="1">PAS domain-containing protein</fullName>
    </submittedName>
</protein>
<organism evidence="1 2">
    <name type="scientific">Sneathiella litorea</name>
    <dbReference type="NCBI Taxonomy" id="2606216"/>
    <lineage>
        <taxon>Bacteria</taxon>
        <taxon>Pseudomonadati</taxon>
        <taxon>Pseudomonadota</taxon>
        <taxon>Alphaproteobacteria</taxon>
        <taxon>Sneathiellales</taxon>
        <taxon>Sneathiellaceae</taxon>
        <taxon>Sneathiella</taxon>
    </lineage>
</organism>
<proteinExistence type="predicted"/>
<evidence type="ECO:0000313" key="1">
    <source>
        <dbReference type="EMBL" id="MZR30575.1"/>
    </source>
</evidence>
<dbReference type="InterPro" id="IPR009922">
    <property type="entry name" value="DUF1457"/>
</dbReference>
<dbReference type="Pfam" id="PF07310">
    <property type="entry name" value="PAS_5"/>
    <property type="match status" value="1"/>
</dbReference>